<dbReference type="Gene3D" id="3.20.20.140">
    <property type="entry name" value="Metal-dependent hydrolases"/>
    <property type="match status" value="2"/>
</dbReference>
<dbReference type="AlphaFoldDB" id="A0A168MBH7"/>
<evidence type="ECO:0000313" key="2">
    <source>
        <dbReference type="Proteomes" id="UP000076967"/>
    </source>
</evidence>
<organism evidence="1 2">
    <name type="scientific">Paenibacillus glacialis</name>
    <dbReference type="NCBI Taxonomy" id="494026"/>
    <lineage>
        <taxon>Bacteria</taxon>
        <taxon>Bacillati</taxon>
        <taxon>Bacillota</taxon>
        <taxon>Bacilli</taxon>
        <taxon>Bacillales</taxon>
        <taxon>Paenibacillaceae</taxon>
        <taxon>Paenibacillus</taxon>
    </lineage>
</organism>
<accession>A0A168MBH7</accession>
<evidence type="ECO:0008006" key="3">
    <source>
        <dbReference type="Google" id="ProtNLM"/>
    </source>
</evidence>
<dbReference type="PANTHER" id="PTHR11409">
    <property type="entry name" value="ADENOSINE DEAMINASE"/>
    <property type="match status" value="1"/>
</dbReference>
<dbReference type="InterPro" id="IPR006330">
    <property type="entry name" value="Ado/ade_deaminase"/>
</dbReference>
<dbReference type="STRING" id="494026.PGLA_07395"/>
<dbReference type="GO" id="GO:0046103">
    <property type="term" value="P:inosine biosynthetic process"/>
    <property type="evidence" value="ECO:0007669"/>
    <property type="project" value="TreeGrafter"/>
</dbReference>
<dbReference type="GO" id="GO:0006154">
    <property type="term" value="P:adenosine catabolic process"/>
    <property type="evidence" value="ECO:0007669"/>
    <property type="project" value="TreeGrafter"/>
</dbReference>
<dbReference type="SUPFAM" id="SSF51556">
    <property type="entry name" value="Metallo-dependent hydrolases"/>
    <property type="match status" value="1"/>
</dbReference>
<name>A0A168MBH7_9BACL</name>
<evidence type="ECO:0000313" key="1">
    <source>
        <dbReference type="EMBL" id="OAB44472.1"/>
    </source>
</evidence>
<protein>
    <recommendedName>
        <fullName evidence="3">Adenosine deaminase domain-containing protein</fullName>
    </recommendedName>
</protein>
<dbReference type="InterPro" id="IPR032466">
    <property type="entry name" value="Metal_Hydrolase"/>
</dbReference>
<proteinExistence type="predicted"/>
<keyword evidence="2" id="KW-1185">Reference proteome</keyword>
<reference evidence="1 2" key="1">
    <citation type="submission" date="2016-03" db="EMBL/GenBank/DDBJ databases">
        <title>Draft genome sequence of Paenibacillus glacialis DSM 22343.</title>
        <authorList>
            <person name="Shin S.-K."/>
            <person name="Yi H."/>
        </authorList>
    </citation>
    <scope>NUCLEOTIDE SEQUENCE [LARGE SCALE GENOMIC DNA]</scope>
    <source>
        <strain evidence="1 2">DSM 22343</strain>
    </source>
</reference>
<sequence length="896" mass="104361">MQDKIFLMLNVALFPFKDLNFYGQELVRQVAEEVNTFEPGKKASRSQKNNEQLLSRFHNDILLKCKPNSLDEVNLIMEKFYPFLWKKSDGLANVDKSIYIHYFCILEEFTKALLSHRDGEIVFKYWKNERENGQNKRYNDFWDEYKELDKVHIFNAISRLIPMDLLVAMHYSINHITEPIQLNGFYQHVNLADAPLHDVLQRGVAENHIHASAAFNFTTLWSKAMNEQNIEKQYRKFKVSHYATSRQITEYLLTAQIMRLIMALYLSENSSFPILRWLTETIKDPEILDILIGKVLHYDNNVFLEASQLKEIIEDLKKNYGLTDGDRKHDIMFSIFRNHEHIKTYGENIFLQRIFKYKGESEHAENNHFEQFFHIFLKYVAIKNEFYQQVTQSNSIKGLDFFKPYFDRATHFVEKSDYLTLLRTLFQNQYLKKVELRLSILDNEGKNKGNIKNILAAYRTILEEDYRIGGENPNANFPRIGIIYHLIKQPDDIEKNWAEFNENKENTEFNLHYGKVQKKYLASIQMMLNLRNSIPYLANFIVGIDAASLENNTPVQVFAPVFGSARNSDDDGMIMTDREGLLVKNQSLFFTFHAGEDFRHLNSGLRRIDEVIDYCKFHSGDRIGHGIALGVHIEEWVRRNKVVIIPRGEYLDNLLWIWDVYSRTSNFSSKTYVYLEQKIYSVANTIFTHSAGLTVPLLHEVYKNRFKKIGSVSNEVRSGHREGYAELWDCEGLMRAYHTKSYLEKMMEPIYVNTADIEQEMTSDMQKYLIQKVAMTGVVVEINPSSNYAIGEIGSVFDNQFFNIQSPSNSDLSNIIININSDDPIVFNTNVSNEIAYLYYGMLDRGLGKDAALTWIENLRKSGMDTSFIRGNISNGDYILALDCLLAALDDPTYCK</sequence>
<dbReference type="Proteomes" id="UP000076967">
    <property type="component" value="Unassembled WGS sequence"/>
</dbReference>
<dbReference type="EMBL" id="LVJH01000007">
    <property type="protein sequence ID" value="OAB44472.1"/>
    <property type="molecule type" value="Genomic_DNA"/>
</dbReference>
<dbReference type="PANTHER" id="PTHR11409:SF39">
    <property type="entry name" value="ADENOSINE DEAMINASE 2"/>
    <property type="match status" value="1"/>
</dbReference>
<gene>
    <name evidence="1" type="ORF">PGLA_07395</name>
</gene>
<comment type="caution">
    <text evidence="1">The sequence shown here is derived from an EMBL/GenBank/DDBJ whole genome shotgun (WGS) entry which is preliminary data.</text>
</comment>
<dbReference type="GO" id="GO:0004000">
    <property type="term" value="F:adenosine deaminase activity"/>
    <property type="evidence" value="ECO:0007669"/>
    <property type="project" value="TreeGrafter"/>
</dbReference>